<name>A0ABZ3BPW0_BURPY</name>
<sequence length="353" mass="37350">MTPAPIRPSPSPAMAASSAAPRAPVSPDAPAVPASPAVPAASVHRRLYRDAQSIAFTVAGAAHGHPVVVLHGGPGSGSQAGILRLFDLTRTRVVLVDQRGAGASAPRGGTRHNSTARLIGDLEAVREQLGIARWGVVGGSWGAALAIAYAGTHPARVTGVVLRGLFLTSPREVRRLFTTSRTRAPREWQRLCTAAGCGQPDRLLSCCARRLHRGAGAARQRAVALAWRTYENAVLASSQTRRSPAHAIRSHKTVSRLIDKYRIQAHYLQRDCWLGERRVLALARRAADEGVPLFAAHGMHDPVCPIDNAARLARAVPGAKIERVPAGHLASDPALARSVARAVDAMFAAAPFT</sequence>
<keyword evidence="14" id="KW-1185">Reference proteome</keyword>
<evidence type="ECO:0000256" key="5">
    <source>
        <dbReference type="ARBA" id="ARBA00021843"/>
    </source>
</evidence>
<keyword evidence="9 13" id="KW-0378">Hydrolase</keyword>
<proteinExistence type="inferred from homology"/>
<feature type="domain" description="AB hydrolase-1" evidence="12">
    <location>
        <begin position="66"/>
        <end position="331"/>
    </location>
</feature>
<evidence type="ECO:0000256" key="11">
    <source>
        <dbReference type="SAM" id="MobiDB-lite"/>
    </source>
</evidence>
<dbReference type="InterPro" id="IPR029058">
    <property type="entry name" value="AB_hydrolase_fold"/>
</dbReference>
<comment type="similarity">
    <text evidence="3">Belongs to the peptidase S33 family.</text>
</comment>
<dbReference type="PRINTS" id="PR00793">
    <property type="entry name" value="PROAMNOPTASE"/>
</dbReference>
<feature type="compositionally biased region" description="Low complexity" evidence="11">
    <location>
        <begin position="12"/>
        <end position="36"/>
    </location>
</feature>
<comment type="catalytic activity">
    <reaction evidence="1">
        <text>Release of N-terminal proline from a peptide.</text>
        <dbReference type="EC" id="3.4.11.5"/>
    </reaction>
</comment>
<keyword evidence="7" id="KW-0963">Cytoplasm</keyword>
<evidence type="ECO:0000256" key="9">
    <source>
        <dbReference type="ARBA" id="ARBA00022801"/>
    </source>
</evidence>
<comment type="subcellular location">
    <subcellularLocation>
        <location evidence="2">Cytoplasm</location>
    </subcellularLocation>
</comment>
<evidence type="ECO:0000313" key="14">
    <source>
        <dbReference type="Proteomes" id="UP001484179"/>
    </source>
</evidence>
<dbReference type="Proteomes" id="UP001484179">
    <property type="component" value="Chromosome 2"/>
</dbReference>
<dbReference type="InterPro" id="IPR002410">
    <property type="entry name" value="Peptidase_S33"/>
</dbReference>
<dbReference type="PANTHER" id="PTHR43722">
    <property type="entry name" value="PROLINE IMINOPEPTIDASE"/>
    <property type="match status" value="1"/>
</dbReference>
<dbReference type="GO" id="GO:0016787">
    <property type="term" value="F:hydrolase activity"/>
    <property type="evidence" value="ECO:0007669"/>
    <property type="project" value="UniProtKB-KW"/>
</dbReference>
<evidence type="ECO:0000256" key="7">
    <source>
        <dbReference type="ARBA" id="ARBA00022490"/>
    </source>
</evidence>
<feature type="region of interest" description="Disordered" evidence="11">
    <location>
        <begin position="1"/>
        <end position="36"/>
    </location>
</feature>
<dbReference type="EMBL" id="CP150850">
    <property type="protein sequence ID" value="WZW57237.1"/>
    <property type="molecule type" value="Genomic_DNA"/>
</dbReference>
<dbReference type="Pfam" id="PF00561">
    <property type="entry name" value="Abhydrolase_1"/>
    <property type="match status" value="1"/>
</dbReference>
<evidence type="ECO:0000256" key="2">
    <source>
        <dbReference type="ARBA" id="ARBA00004496"/>
    </source>
</evidence>
<evidence type="ECO:0000256" key="1">
    <source>
        <dbReference type="ARBA" id="ARBA00001585"/>
    </source>
</evidence>
<accession>A0ABZ3BPW0</accession>
<evidence type="ECO:0000256" key="10">
    <source>
        <dbReference type="ARBA" id="ARBA00029605"/>
    </source>
</evidence>
<dbReference type="PANTHER" id="PTHR43722:SF1">
    <property type="entry name" value="PROLINE IMINOPEPTIDASE"/>
    <property type="match status" value="1"/>
</dbReference>
<dbReference type="EC" id="3.4.11.5" evidence="4"/>
<evidence type="ECO:0000256" key="3">
    <source>
        <dbReference type="ARBA" id="ARBA00010088"/>
    </source>
</evidence>
<dbReference type="InterPro" id="IPR000073">
    <property type="entry name" value="AB_hydrolase_1"/>
</dbReference>
<dbReference type="RefSeq" id="WP_342310927.1">
    <property type="nucleotide sequence ID" value="NZ_CP150850.1"/>
</dbReference>
<evidence type="ECO:0000256" key="8">
    <source>
        <dbReference type="ARBA" id="ARBA00022670"/>
    </source>
</evidence>
<gene>
    <name evidence="13" type="ORF">WN985_17380</name>
</gene>
<keyword evidence="6" id="KW-0031">Aminopeptidase</keyword>
<evidence type="ECO:0000313" key="13">
    <source>
        <dbReference type="EMBL" id="WZW57237.1"/>
    </source>
</evidence>
<feature type="compositionally biased region" description="Pro residues" evidence="11">
    <location>
        <begin position="1"/>
        <end position="11"/>
    </location>
</feature>
<dbReference type="SUPFAM" id="SSF53474">
    <property type="entry name" value="alpha/beta-Hydrolases"/>
    <property type="match status" value="1"/>
</dbReference>
<dbReference type="PRINTS" id="PR00111">
    <property type="entry name" value="ABHYDROLASE"/>
</dbReference>
<keyword evidence="8" id="KW-0645">Protease</keyword>
<evidence type="ECO:0000259" key="12">
    <source>
        <dbReference type="Pfam" id="PF00561"/>
    </source>
</evidence>
<protein>
    <recommendedName>
        <fullName evidence="5">Proline iminopeptidase</fullName>
        <ecNumber evidence="4">3.4.11.5</ecNumber>
    </recommendedName>
    <alternativeName>
        <fullName evidence="10">Prolyl aminopeptidase</fullName>
    </alternativeName>
</protein>
<organism evidence="13 14">
    <name type="scientific">Burkholderia pyrrocinia</name>
    <name type="common">Pseudomonas pyrrocinia</name>
    <dbReference type="NCBI Taxonomy" id="60550"/>
    <lineage>
        <taxon>Bacteria</taxon>
        <taxon>Pseudomonadati</taxon>
        <taxon>Pseudomonadota</taxon>
        <taxon>Betaproteobacteria</taxon>
        <taxon>Burkholderiales</taxon>
        <taxon>Burkholderiaceae</taxon>
        <taxon>Burkholderia</taxon>
        <taxon>Burkholderia cepacia complex</taxon>
    </lineage>
</organism>
<evidence type="ECO:0000256" key="6">
    <source>
        <dbReference type="ARBA" id="ARBA00022438"/>
    </source>
</evidence>
<dbReference type="Gene3D" id="3.40.50.1820">
    <property type="entry name" value="alpha/beta hydrolase"/>
    <property type="match status" value="1"/>
</dbReference>
<dbReference type="InterPro" id="IPR005944">
    <property type="entry name" value="Pro_iminopeptidase"/>
</dbReference>
<reference evidence="13 14" key="1">
    <citation type="submission" date="2024-04" db="EMBL/GenBank/DDBJ databases">
        <title>Biological Control Activity of Plant Growth Promoting Rhizobacteria Burkholderia pyrrocinia BX1 against Tobacco black shank Introduction Tobacco black shank (TBS) caused by the oomycete Phytophthora. nicotianae (P. nicotianae) has become a destructive soil.</title>
        <authorList>
            <person name="Liu X."/>
            <person name="Shu C."/>
        </authorList>
    </citation>
    <scope>NUCLEOTIDE SEQUENCE [LARGE SCALE GENOMIC DNA]</scope>
    <source>
        <strain evidence="13 14">BX1</strain>
    </source>
</reference>
<evidence type="ECO:0000256" key="4">
    <source>
        <dbReference type="ARBA" id="ARBA00012568"/>
    </source>
</evidence>